<dbReference type="AlphaFoldDB" id="A0A117PZ30"/>
<accession>A0A117PZ30</accession>
<sequence>MTGLHLVTADDSPAAPDAVAAVAAGEPAGGRTATRASAAAIGLLLPNMRKDPSLRTDAGRMLLQMLSAHSIGDQAKWLRLARSVPGHRADMLAQAARRCADHWLRFANELETRRM</sequence>
<reference evidence="1 2" key="1">
    <citation type="submission" date="2015-10" db="EMBL/GenBank/DDBJ databases">
        <title>Draft genome sequence of Streptomyces yokosukanensis DSM 40224, type strain for the species Streptomyces yokosukanensis.</title>
        <authorList>
            <person name="Ruckert C."/>
            <person name="Winkler A."/>
            <person name="Kalinowski J."/>
            <person name="Kampfer P."/>
            <person name="Glaeser S."/>
        </authorList>
    </citation>
    <scope>NUCLEOTIDE SEQUENCE [LARGE SCALE GENOMIC DNA]</scope>
    <source>
        <strain evidence="1 2">DSM 40224</strain>
    </source>
</reference>
<dbReference type="OrthoDB" id="3701787at2"/>
<dbReference type="Proteomes" id="UP000053127">
    <property type="component" value="Unassembled WGS sequence"/>
</dbReference>
<name>A0A117PZ30_9ACTN</name>
<evidence type="ECO:0000313" key="1">
    <source>
        <dbReference type="EMBL" id="KUM99170.1"/>
    </source>
</evidence>
<organism evidence="1 2">
    <name type="scientific">Streptomyces yokosukanensis</name>
    <dbReference type="NCBI Taxonomy" id="67386"/>
    <lineage>
        <taxon>Bacteria</taxon>
        <taxon>Bacillati</taxon>
        <taxon>Actinomycetota</taxon>
        <taxon>Actinomycetes</taxon>
        <taxon>Kitasatosporales</taxon>
        <taxon>Streptomycetaceae</taxon>
        <taxon>Streptomyces</taxon>
    </lineage>
</organism>
<protein>
    <submittedName>
        <fullName evidence="1">Uncharacterized protein</fullName>
    </submittedName>
</protein>
<proteinExistence type="predicted"/>
<dbReference type="EMBL" id="LMWN01000067">
    <property type="protein sequence ID" value="KUM99170.1"/>
    <property type="molecule type" value="Genomic_DNA"/>
</dbReference>
<dbReference type="RefSeq" id="WP_067135940.1">
    <property type="nucleotide sequence ID" value="NZ_KQ948232.1"/>
</dbReference>
<keyword evidence="2" id="KW-1185">Reference proteome</keyword>
<gene>
    <name evidence="1" type="ORF">AQI95_40475</name>
</gene>
<comment type="caution">
    <text evidence="1">The sequence shown here is derived from an EMBL/GenBank/DDBJ whole genome shotgun (WGS) entry which is preliminary data.</text>
</comment>
<evidence type="ECO:0000313" key="2">
    <source>
        <dbReference type="Proteomes" id="UP000053127"/>
    </source>
</evidence>
<dbReference type="STRING" id="67386.AQI95_40475"/>